<dbReference type="Proteomes" id="UP000000845">
    <property type="component" value="Chromosome"/>
</dbReference>
<dbReference type="eggNOG" id="COG4989">
    <property type="taxonomic scope" value="Bacteria"/>
</dbReference>
<dbReference type="InterPro" id="IPR023210">
    <property type="entry name" value="NADP_OxRdtase_dom"/>
</dbReference>
<dbReference type="InterPro" id="IPR020471">
    <property type="entry name" value="AKR"/>
</dbReference>
<proteinExistence type="predicted"/>
<keyword evidence="3" id="KW-1185">Reference proteome</keyword>
<dbReference type="KEGG" id="str:Sterm_0776"/>
<name>D1AQ70_SEBTE</name>
<feature type="domain" description="NADP-dependent oxidoreductase" evidence="1">
    <location>
        <begin position="15"/>
        <end position="295"/>
    </location>
</feature>
<dbReference type="CDD" id="cd19092">
    <property type="entry name" value="AKR_BsYcsN_EcYdhF-like"/>
    <property type="match status" value="1"/>
</dbReference>
<evidence type="ECO:0000259" key="1">
    <source>
        <dbReference type="Pfam" id="PF00248"/>
    </source>
</evidence>
<dbReference type="PANTHER" id="PTHR43364:SF1">
    <property type="entry name" value="OXIDOREDUCTASE YDHF"/>
    <property type="match status" value="1"/>
</dbReference>
<dbReference type="SUPFAM" id="SSF51430">
    <property type="entry name" value="NAD(P)-linked oxidoreductase"/>
    <property type="match status" value="1"/>
</dbReference>
<dbReference type="PANTHER" id="PTHR43364">
    <property type="entry name" value="NADH-SPECIFIC METHYLGLYOXAL REDUCTASE-RELATED"/>
    <property type="match status" value="1"/>
</dbReference>
<dbReference type="InterPro" id="IPR050523">
    <property type="entry name" value="AKR_Detox_Biosynth"/>
</dbReference>
<dbReference type="Gene3D" id="3.20.20.100">
    <property type="entry name" value="NADP-dependent oxidoreductase domain"/>
    <property type="match status" value="1"/>
</dbReference>
<dbReference type="Pfam" id="PF00248">
    <property type="entry name" value="Aldo_ket_red"/>
    <property type="match status" value="1"/>
</dbReference>
<evidence type="ECO:0000313" key="2">
    <source>
        <dbReference type="EMBL" id="ACZ07648.1"/>
    </source>
</evidence>
<dbReference type="HOGENOM" id="CLU_023205_8_1_0"/>
<reference evidence="3" key="1">
    <citation type="submission" date="2009-09" db="EMBL/GenBank/DDBJ databases">
        <title>The complete chromosome of Sebaldella termitidis ATCC 33386.</title>
        <authorList>
            <consortium name="US DOE Joint Genome Institute (JGI-PGF)"/>
            <person name="Lucas S."/>
            <person name="Copeland A."/>
            <person name="Lapidus A."/>
            <person name="Glavina del Rio T."/>
            <person name="Dalin E."/>
            <person name="Tice H."/>
            <person name="Bruce D."/>
            <person name="Goodwin L."/>
            <person name="Pitluck S."/>
            <person name="Kyrpides N."/>
            <person name="Mavromatis K."/>
            <person name="Ivanova N."/>
            <person name="Mikhailova N."/>
            <person name="Sims D."/>
            <person name="Meincke L."/>
            <person name="Brettin T."/>
            <person name="Detter J.C."/>
            <person name="Han C."/>
            <person name="Larimer F."/>
            <person name="Land M."/>
            <person name="Hauser L."/>
            <person name="Markowitz V."/>
            <person name="Cheng J.F."/>
            <person name="Hugenholtz P."/>
            <person name="Woyke T."/>
            <person name="Wu D."/>
            <person name="Eisen J.A."/>
        </authorList>
    </citation>
    <scope>NUCLEOTIDE SEQUENCE [LARGE SCALE GENOMIC DNA]</scope>
    <source>
        <strain evidence="3">ATCC 33386 / NCTC 11300</strain>
    </source>
</reference>
<dbReference type="InterPro" id="IPR036812">
    <property type="entry name" value="NAD(P)_OxRdtase_dom_sf"/>
</dbReference>
<accession>D1AQ70</accession>
<dbReference type="AlphaFoldDB" id="D1AQ70"/>
<reference evidence="2 3" key="2">
    <citation type="journal article" date="2010" name="Stand. Genomic Sci.">
        <title>Complete genome sequence of Sebaldella termitidis type strain (NCTC 11300).</title>
        <authorList>
            <person name="Harmon-Smith M."/>
            <person name="Celia L."/>
            <person name="Chertkov O."/>
            <person name="Lapidus A."/>
            <person name="Copeland A."/>
            <person name="Glavina Del Rio T."/>
            <person name="Nolan M."/>
            <person name="Lucas S."/>
            <person name="Tice H."/>
            <person name="Cheng J.F."/>
            <person name="Han C."/>
            <person name="Detter J.C."/>
            <person name="Bruce D."/>
            <person name="Goodwin L."/>
            <person name="Pitluck S."/>
            <person name="Pati A."/>
            <person name="Liolios K."/>
            <person name="Ivanova N."/>
            <person name="Mavromatis K."/>
            <person name="Mikhailova N."/>
            <person name="Chen A."/>
            <person name="Palaniappan K."/>
            <person name="Land M."/>
            <person name="Hauser L."/>
            <person name="Chang Y.J."/>
            <person name="Jeffries C.D."/>
            <person name="Brettin T."/>
            <person name="Goker M."/>
            <person name="Beck B."/>
            <person name="Bristow J."/>
            <person name="Eisen J.A."/>
            <person name="Markowitz V."/>
            <person name="Hugenholtz P."/>
            <person name="Kyrpides N.C."/>
            <person name="Klenk H.P."/>
            <person name="Chen F."/>
        </authorList>
    </citation>
    <scope>NUCLEOTIDE SEQUENCE [LARGE SCALE GENOMIC DNA]</scope>
    <source>
        <strain evidence="3">ATCC 33386 / NCTC 11300</strain>
    </source>
</reference>
<dbReference type="RefSeq" id="WP_012860244.1">
    <property type="nucleotide sequence ID" value="NC_013517.1"/>
</dbReference>
<dbReference type="GO" id="GO:0016491">
    <property type="term" value="F:oxidoreductase activity"/>
    <property type="evidence" value="ECO:0007669"/>
    <property type="project" value="InterPro"/>
</dbReference>
<protein>
    <submittedName>
        <fullName evidence="2">Aldo/keto reductase</fullName>
    </submittedName>
</protein>
<dbReference type="PRINTS" id="PR00069">
    <property type="entry name" value="ALDKETRDTASE"/>
</dbReference>
<dbReference type="STRING" id="526218.Sterm_0776"/>
<sequence length="304" mass="34425">MKKIAVGNMFDGTEVSLGCMRMKALSVSDVENIVGVAMEQGITYFDHADIYGDGKSEEIFGQASKNLGLKRDEIILQTKCGIRKGFFDFSKEHIISSVEKSLKRLQADYVDVLLLHRPDTLVEPEEVAQAFDTLYQSGKVKYFGVSNHNPYQIELLQKFLKHKIVINQMQFGIMHTVMIDAGINVNMYNNDSVMRDGGTLDYCRLKDITIQAWSPYQYGFFEGVFLDNEKFSTLNNVIDRIAKEKGVSNVTIATAWILRHPAKMQVVVGTMNKERLKEIAKASNVELSREEWYEIYTAAGHALP</sequence>
<gene>
    <name evidence="2" type="ordered locus">Sterm_0776</name>
</gene>
<dbReference type="EMBL" id="CP001739">
    <property type="protein sequence ID" value="ACZ07648.1"/>
    <property type="molecule type" value="Genomic_DNA"/>
</dbReference>
<evidence type="ECO:0000313" key="3">
    <source>
        <dbReference type="Proteomes" id="UP000000845"/>
    </source>
</evidence>
<dbReference type="GO" id="GO:0005829">
    <property type="term" value="C:cytosol"/>
    <property type="evidence" value="ECO:0007669"/>
    <property type="project" value="TreeGrafter"/>
</dbReference>
<organism evidence="2 3">
    <name type="scientific">Sebaldella termitidis (strain ATCC 33386 / NCTC 11300)</name>
    <dbReference type="NCBI Taxonomy" id="526218"/>
    <lineage>
        <taxon>Bacteria</taxon>
        <taxon>Fusobacteriati</taxon>
        <taxon>Fusobacteriota</taxon>
        <taxon>Fusobacteriia</taxon>
        <taxon>Fusobacteriales</taxon>
        <taxon>Leptotrichiaceae</taxon>
        <taxon>Sebaldella</taxon>
    </lineage>
</organism>